<protein>
    <recommendedName>
        <fullName evidence="4">Transmembrane protein</fullName>
    </recommendedName>
</protein>
<evidence type="ECO:0008006" key="4">
    <source>
        <dbReference type="Google" id="ProtNLM"/>
    </source>
</evidence>
<dbReference type="RefSeq" id="WP_058458541.1">
    <property type="nucleotide sequence ID" value="NZ_CAAAIY010000023.1"/>
</dbReference>
<gene>
    <name evidence="2" type="ORF">Lboz_0847</name>
</gene>
<feature type="chain" id="PRO_5006911337" description="Transmembrane protein" evidence="1">
    <location>
        <begin position="23"/>
        <end position="117"/>
    </location>
</feature>
<comment type="caution">
    <text evidence="2">The sequence shown here is derived from an EMBL/GenBank/DDBJ whole genome shotgun (WGS) entry which is preliminary data.</text>
</comment>
<dbReference type="OrthoDB" id="5638996at2"/>
<accession>A0A0W0RWI7</accession>
<dbReference type="PATRIC" id="fig|447.4.peg.915"/>
<evidence type="ECO:0000313" key="3">
    <source>
        <dbReference type="Proteomes" id="UP000054695"/>
    </source>
</evidence>
<dbReference type="AlphaFoldDB" id="A0A0W0RWI7"/>
<dbReference type="EMBL" id="LNXU01000010">
    <property type="protein sequence ID" value="KTC75414.1"/>
    <property type="molecule type" value="Genomic_DNA"/>
</dbReference>
<dbReference type="Proteomes" id="UP000054695">
    <property type="component" value="Unassembled WGS sequence"/>
</dbReference>
<keyword evidence="1" id="KW-0732">Signal</keyword>
<proteinExistence type="predicted"/>
<name>A0A0W0RWI7_LEGBO</name>
<sequence>MNKILTLSLFMIIGLFCSHANAKTIKLNPNESKMLANNSLWTLNATCVVQSTNQNKSKIKINVIKNSGTVNGKKLSTGQGTLINVKNNSSVSVSAESGTQINLINLGSDELQAVCSS</sequence>
<reference evidence="2 3" key="1">
    <citation type="submission" date="2015-11" db="EMBL/GenBank/DDBJ databases">
        <title>Genomic analysis of 38 Legionella species identifies large and diverse effector repertoires.</title>
        <authorList>
            <person name="Burstein D."/>
            <person name="Amaro F."/>
            <person name="Zusman T."/>
            <person name="Lifshitz Z."/>
            <person name="Cohen O."/>
            <person name="Gilbert J.A."/>
            <person name="Pupko T."/>
            <person name="Shuman H.A."/>
            <person name="Segal G."/>
        </authorList>
    </citation>
    <scope>NUCLEOTIDE SEQUENCE [LARGE SCALE GENOMIC DNA]</scope>
    <source>
        <strain evidence="2 3">WIGA</strain>
    </source>
</reference>
<organism evidence="2 3">
    <name type="scientific">Legionella bozemanae</name>
    <name type="common">Fluoribacter bozemanae</name>
    <dbReference type="NCBI Taxonomy" id="447"/>
    <lineage>
        <taxon>Bacteria</taxon>
        <taxon>Pseudomonadati</taxon>
        <taxon>Pseudomonadota</taxon>
        <taxon>Gammaproteobacteria</taxon>
        <taxon>Legionellales</taxon>
        <taxon>Legionellaceae</taxon>
        <taxon>Legionella</taxon>
    </lineage>
</organism>
<keyword evidence="3" id="KW-1185">Reference proteome</keyword>
<evidence type="ECO:0000256" key="1">
    <source>
        <dbReference type="SAM" id="SignalP"/>
    </source>
</evidence>
<evidence type="ECO:0000313" key="2">
    <source>
        <dbReference type="EMBL" id="KTC75414.1"/>
    </source>
</evidence>
<feature type="signal peptide" evidence="1">
    <location>
        <begin position="1"/>
        <end position="22"/>
    </location>
</feature>